<dbReference type="PROSITE" id="PS51257">
    <property type="entry name" value="PROKAR_LIPOPROTEIN"/>
    <property type="match status" value="1"/>
</dbReference>
<dbReference type="EMBL" id="JAFLVT010000006">
    <property type="protein sequence ID" value="MBO0448701.1"/>
    <property type="molecule type" value="Genomic_DNA"/>
</dbReference>
<feature type="region of interest" description="Disordered" evidence="1">
    <location>
        <begin position="25"/>
        <end position="82"/>
    </location>
</feature>
<protein>
    <recommendedName>
        <fullName evidence="5">Lipoprotein</fullName>
    </recommendedName>
</protein>
<evidence type="ECO:0000256" key="2">
    <source>
        <dbReference type="SAM" id="SignalP"/>
    </source>
</evidence>
<reference evidence="3 4" key="1">
    <citation type="submission" date="2021-03" db="EMBL/GenBank/DDBJ databases">
        <title>Enterococcal diversity collection.</title>
        <authorList>
            <person name="Gilmore M.S."/>
            <person name="Schwartzman J."/>
            <person name="Van Tyne D."/>
            <person name="Martin M."/>
            <person name="Earl A.M."/>
            <person name="Manson A.L."/>
            <person name="Straub T."/>
            <person name="Salamzade R."/>
            <person name="Saavedra J."/>
            <person name="Lebreton F."/>
            <person name="Prichula J."/>
            <person name="Schaufler K."/>
            <person name="Gaca A."/>
            <person name="Sgardioli B."/>
            <person name="Wagenaar J."/>
            <person name="Strong T."/>
        </authorList>
    </citation>
    <scope>NUCLEOTIDE SEQUENCE [LARGE SCALE GENOMIC DNA]</scope>
    <source>
        <strain evidence="3 4">MJM12</strain>
    </source>
</reference>
<evidence type="ECO:0000313" key="4">
    <source>
        <dbReference type="Proteomes" id="UP000664256"/>
    </source>
</evidence>
<proteinExistence type="predicted"/>
<evidence type="ECO:0000256" key="1">
    <source>
        <dbReference type="SAM" id="MobiDB-lite"/>
    </source>
</evidence>
<feature type="signal peptide" evidence="2">
    <location>
        <begin position="1"/>
        <end position="25"/>
    </location>
</feature>
<gene>
    <name evidence="3" type="ORF">JZO76_04045</name>
</gene>
<evidence type="ECO:0000313" key="3">
    <source>
        <dbReference type="EMBL" id="MBO0448701.1"/>
    </source>
</evidence>
<keyword evidence="2" id="KW-0732">Signal</keyword>
<feature type="chain" id="PRO_5046659668" description="Lipoprotein" evidence="2">
    <location>
        <begin position="26"/>
        <end position="213"/>
    </location>
</feature>
<comment type="caution">
    <text evidence="3">The sequence shown here is derived from an EMBL/GenBank/DDBJ whole genome shotgun (WGS) entry which is preliminary data.</text>
</comment>
<feature type="compositionally biased region" description="Low complexity" evidence="1">
    <location>
        <begin position="36"/>
        <end position="82"/>
    </location>
</feature>
<organism evidence="3 4">
    <name type="scientific">Candidatus Enterococcus myersii</name>
    <dbReference type="NCBI Taxonomy" id="2815322"/>
    <lineage>
        <taxon>Bacteria</taxon>
        <taxon>Bacillati</taxon>
        <taxon>Bacillota</taxon>
        <taxon>Bacilli</taxon>
        <taxon>Lactobacillales</taxon>
        <taxon>Enterococcaceae</taxon>
        <taxon>Enterococcus</taxon>
    </lineage>
</organism>
<dbReference type="RefSeq" id="WP_206902906.1">
    <property type="nucleotide sequence ID" value="NZ_JAFLVT010000006.1"/>
</dbReference>
<dbReference type="Proteomes" id="UP000664256">
    <property type="component" value="Unassembled WGS sequence"/>
</dbReference>
<keyword evidence="4" id="KW-1185">Reference proteome</keyword>
<sequence>MFKKILALTAITSLTLFMLAGCASGQNNKKSDSTISMSSTKNNDSSESSQVVTSSSTKTQTQSSTQQTAVASTNTSSSETVEANENAASYGVDVTQFATPVTFNLKGMNVPPAITIATNKTTTTVTFDATKNQYEANVTTIPTKEIRVFSHADNSIRTVKVNTQITLAKGSGQYLNNTLYLIANNQGGLSLLTPNYAGNVANEQQDVMLEAIN</sequence>
<name>A0ABS3H5H4_9ENTE</name>
<accession>A0ABS3H5H4</accession>
<evidence type="ECO:0008006" key="5">
    <source>
        <dbReference type="Google" id="ProtNLM"/>
    </source>
</evidence>